<dbReference type="EMBL" id="JAIUJR010000004">
    <property type="protein sequence ID" value="MCA0132517.1"/>
    <property type="molecule type" value="Genomic_DNA"/>
</dbReference>
<evidence type="ECO:0000256" key="1">
    <source>
        <dbReference type="ARBA" id="ARBA00023015"/>
    </source>
</evidence>
<evidence type="ECO:0000313" key="5">
    <source>
        <dbReference type="EMBL" id="MCA0132517.1"/>
    </source>
</evidence>
<dbReference type="SUPFAM" id="SSF53822">
    <property type="entry name" value="Periplasmic binding protein-like I"/>
    <property type="match status" value="1"/>
</dbReference>
<dbReference type="InterPro" id="IPR000843">
    <property type="entry name" value="HTH_LacI"/>
</dbReference>
<keyword evidence="1" id="KW-0805">Transcription regulation</keyword>
<evidence type="ECO:0000259" key="4">
    <source>
        <dbReference type="PROSITE" id="PS50932"/>
    </source>
</evidence>
<proteinExistence type="predicted"/>
<name>A0ABS7XUD3_9FLAO</name>
<dbReference type="SUPFAM" id="SSF47413">
    <property type="entry name" value="lambda repressor-like DNA-binding domains"/>
    <property type="match status" value="1"/>
</dbReference>
<dbReference type="InterPro" id="IPR010982">
    <property type="entry name" value="Lambda_DNA-bd_dom_sf"/>
</dbReference>
<dbReference type="Pfam" id="PF00532">
    <property type="entry name" value="Peripla_BP_1"/>
    <property type="match status" value="1"/>
</dbReference>
<keyword evidence="6" id="KW-1185">Reference proteome</keyword>
<comment type="caution">
    <text evidence="5">The sequence shown here is derived from an EMBL/GenBank/DDBJ whole genome shotgun (WGS) entry which is preliminary data.</text>
</comment>
<evidence type="ECO:0000256" key="2">
    <source>
        <dbReference type="ARBA" id="ARBA00023125"/>
    </source>
</evidence>
<keyword evidence="3" id="KW-0804">Transcription</keyword>
<dbReference type="InterPro" id="IPR001761">
    <property type="entry name" value="Peripla_BP/Lac1_sug-bd_dom"/>
</dbReference>
<dbReference type="CDD" id="cd01392">
    <property type="entry name" value="HTH_LacI"/>
    <property type="match status" value="1"/>
</dbReference>
<evidence type="ECO:0000313" key="6">
    <source>
        <dbReference type="Proteomes" id="UP001198901"/>
    </source>
</evidence>
<dbReference type="InterPro" id="IPR028082">
    <property type="entry name" value="Peripla_BP_I"/>
</dbReference>
<dbReference type="SMART" id="SM00354">
    <property type="entry name" value="HTH_LACI"/>
    <property type="match status" value="1"/>
</dbReference>
<dbReference type="Gene3D" id="1.10.260.40">
    <property type="entry name" value="lambda repressor-like DNA-binding domains"/>
    <property type="match status" value="1"/>
</dbReference>
<keyword evidence="2" id="KW-0238">DNA-binding</keyword>
<feature type="domain" description="HTH lacI-type" evidence="4">
    <location>
        <begin position="4"/>
        <end position="58"/>
    </location>
</feature>
<reference evidence="6" key="1">
    <citation type="submission" date="2023-07" db="EMBL/GenBank/DDBJ databases">
        <authorList>
            <person name="Yue Y."/>
        </authorList>
    </citation>
    <scope>NUCLEOTIDE SEQUENCE [LARGE SCALE GENOMIC DNA]</scope>
    <source>
        <strain evidence="6">D23</strain>
    </source>
</reference>
<organism evidence="5 6">
    <name type="scientific">Winogradskyella alexanderae</name>
    <dbReference type="NCBI Taxonomy" id="2877123"/>
    <lineage>
        <taxon>Bacteria</taxon>
        <taxon>Pseudomonadati</taxon>
        <taxon>Bacteroidota</taxon>
        <taxon>Flavobacteriia</taxon>
        <taxon>Flavobacteriales</taxon>
        <taxon>Flavobacteriaceae</taxon>
        <taxon>Winogradskyella</taxon>
    </lineage>
</organism>
<dbReference type="Pfam" id="PF00356">
    <property type="entry name" value="LacI"/>
    <property type="match status" value="1"/>
</dbReference>
<dbReference type="PANTHER" id="PTHR30146:SF109">
    <property type="entry name" value="HTH-TYPE TRANSCRIPTIONAL REGULATOR GALS"/>
    <property type="match status" value="1"/>
</dbReference>
<dbReference type="PANTHER" id="PTHR30146">
    <property type="entry name" value="LACI-RELATED TRANSCRIPTIONAL REPRESSOR"/>
    <property type="match status" value="1"/>
</dbReference>
<dbReference type="RefSeq" id="WP_224528106.1">
    <property type="nucleotide sequence ID" value="NZ_JAIUJR010000004.1"/>
</dbReference>
<evidence type="ECO:0000256" key="3">
    <source>
        <dbReference type="ARBA" id="ARBA00023163"/>
    </source>
</evidence>
<accession>A0ABS7XUD3</accession>
<dbReference type="Proteomes" id="UP001198901">
    <property type="component" value="Unassembled WGS sequence"/>
</dbReference>
<dbReference type="Gene3D" id="3.40.50.2300">
    <property type="match status" value="2"/>
</dbReference>
<gene>
    <name evidence="5" type="ORF">LBU54_07965</name>
</gene>
<dbReference type="CDD" id="cd06267">
    <property type="entry name" value="PBP1_LacI_sugar_binding-like"/>
    <property type="match status" value="1"/>
</dbReference>
<protein>
    <submittedName>
        <fullName evidence="5">LacI family transcriptional regulator</fullName>
    </submittedName>
</protein>
<dbReference type="PROSITE" id="PS50932">
    <property type="entry name" value="HTH_LACI_2"/>
    <property type="match status" value="1"/>
</dbReference>
<sequence>MKKTTLKEIAEILGISISTVSKALKDYPDVSAKTKKKVIDLANSLHFSPNTFAQSLRSRESKTIGVIIPSMVHYYFSNILDAILKECEKKGYMVIIMQSNEDYELERKQISLLLNKGVDGILISLANSTKDIKHLQRVIDYGIPLVLFDKITKLIKCSRVIINDIRASYDVVTHLINKGYERIAYFRGGLNPQNSIDRFLGYKKALEDNGIAYDSSLVYLCPNANYDEGYANAKKLIEKDKFNVDAIYAITDLTAIGVINYLNEKRIKIPEEIAVFGFSNWFMSSVISPTLSSVEQNPQNLGEKSVGLLFKEIESRQKGEDFKYETITIDTDLILRKSS</sequence>